<accession>A0A0W0TS85</accession>
<proteinExistence type="predicted"/>
<keyword evidence="2" id="KW-1185">Reference proteome</keyword>
<organism evidence="1 2">
    <name type="scientific">Legionella feeleii</name>
    <dbReference type="NCBI Taxonomy" id="453"/>
    <lineage>
        <taxon>Bacteria</taxon>
        <taxon>Pseudomonadati</taxon>
        <taxon>Pseudomonadota</taxon>
        <taxon>Gammaproteobacteria</taxon>
        <taxon>Legionellales</taxon>
        <taxon>Legionellaceae</taxon>
        <taxon>Legionella</taxon>
    </lineage>
</organism>
<reference evidence="1 2" key="1">
    <citation type="submission" date="2015-11" db="EMBL/GenBank/DDBJ databases">
        <title>Genomic analysis of 38 Legionella species identifies large and diverse effector repertoires.</title>
        <authorList>
            <person name="Burstein D."/>
            <person name="Amaro F."/>
            <person name="Zusman T."/>
            <person name="Lifshitz Z."/>
            <person name="Cohen O."/>
            <person name="Gilbert J.A."/>
            <person name="Pupko T."/>
            <person name="Shuman H.A."/>
            <person name="Segal G."/>
        </authorList>
    </citation>
    <scope>NUCLEOTIDE SEQUENCE [LARGE SCALE GENOMIC DNA]</scope>
    <source>
        <strain evidence="1 2">WO-44C</strain>
    </source>
</reference>
<protein>
    <submittedName>
        <fullName evidence="1">Uncharacterized protein</fullName>
    </submittedName>
</protein>
<sequence length="136" mass="15452">MQPVFARTNTIISFMYHVNNILAEGKIYADEALLKYKSAMAVELPKLVLFLNWFPVRDKTLTYAALNKTAYGMLPEAQFPVLAEFLNGSSFNKKAAEWEHYLKSSRLITLKSRVWENHKHGSVGGAVMVNTNILEE</sequence>
<dbReference type="EMBL" id="LNYB01000072">
    <property type="protein sequence ID" value="KTC98318.1"/>
    <property type="molecule type" value="Genomic_DNA"/>
</dbReference>
<dbReference type="Proteomes" id="UP000054698">
    <property type="component" value="Unassembled WGS sequence"/>
</dbReference>
<evidence type="ECO:0000313" key="2">
    <source>
        <dbReference type="Proteomes" id="UP000054698"/>
    </source>
</evidence>
<comment type="caution">
    <text evidence="1">The sequence shown here is derived from an EMBL/GenBank/DDBJ whole genome shotgun (WGS) entry which is preliminary data.</text>
</comment>
<gene>
    <name evidence="1" type="ORF">Lfee_1523</name>
</gene>
<dbReference type="PATRIC" id="fig|453.4.peg.1671"/>
<evidence type="ECO:0000313" key="1">
    <source>
        <dbReference type="EMBL" id="KTC98318.1"/>
    </source>
</evidence>
<dbReference type="STRING" id="453.Lfee_1523"/>
<name>A0A0W0TS85_9GAMM</name>
<dbReference type="AlphaFoldDB" id="A0A0W0TS85"/>